<proteinExistence type="predicted"/>
<keyword evidence="2" id="KW-1185">Reference proteome</keyword>
<accession>A0A0U1UKW8</accession>
<evidence type="ECO:0000313" key="2">
    <source>
        <dbReference type="Proteomes" id="UP000225969"/>
    </source>
</evidence>
<organism evidence="1 2">
    <name type="scientific">Pseudomonas phage LKO4</name>
    <dbReference type="NCBI Taxonomy" id="1308899"/>
    <lineage>
        <taxon>Viruses</taxon>
        <taxon>Duplodnaviria</taxon>
        <taxon>Heunggongvirae</taxon>
        <taxon>Uroviricota</taxon>
        <taxon>Caudoviricetes</taxon>
        <taxon>Mesyanzhinovviridae</taxon>
        <taxon>Rabinowitzvirinae</taxon>
        <taxon>Yuavirus</taxon>
        <taxon>Yuavirus LKO4</taxon>
        <taxon>Pseudomonas virus LKO4</taxon>
    </lineage>
</organism>
<dbReference type="Proteomes" id="UP000225969">
    <property type="component" value="Segment"/>
</dbReference>
<dbReference type="EMBL" id="KC758116">
    <property type="protein sequence ID" value="AGI11280.1"/>
    <property type="molecule type" value="Genomic_DNA"/>
</dbReference>
<name>A0A0U1UKW8_9CAUD</name>
<reference evidence="1 2" key="1">
    <citation type="submission" date="2013-03" db="EMBL/GenBank/DDBJ databases">
        <title>Complete Genome Sequence of Pseudomonas aeruginosa Siphophage LKO4.</title>
        <authorList>
            <person name="Lammens E.A."/>
            <person name="Lavigne R."/>
        </authorList>
    </citation>
    <scope>NUCLEOTIDE SEQUENCE [LARGE SCALE GENOMIC DNA]</scope>
</reference>
<evidence type="ECO:0000313" key="1">
    <source>
        <dbReference type="EMBL" id="AGI11280.1"/>
    </source>
</evidence>
<sequence length="205" mass="23662">MDHERVLSWLRSLFRRTPAAPPPESGPITWPGMMAPGFDQQPLPERHPMELDHEQWGSVVKNDFIRTFLGDRLGFGVARQVYALHGQTALVAKVETTAQSFQNVAEWQMWHEVQFTPWARWFAPCRRISPCGIVLIQERTRPLPHGELPKELPDFFTDLKPENFGLIDGQVVCHDYALHLASSNWLGKAKMKKVKKDEWRLPDED</sequence>
<protein>
    <submittedName>
        <fullName evidence="1">Uncharacterized protein</fullName>
    </submittedName>
</protein>
<gene>
    <name evidence="1" type="ORF">LKO4_0039</name>
</gene>